<comment type="caution">
    <text evidence="7">The sequence shown here is derived from an EMBL/GenBank/DDBJ whole genome shotgun (WGS) entry which is preliminary data.</text>
</comment>
<dbReference type="InterPro" id="IPR017941">
    <property type="entry name" value="Rieske_2Fe-2S"/>
</dbReference>
<dbReference type="EMBL" id="VJSY01000063">
    <property type="protein sequence ID" value="MDR8757514.1"/>
    <property type="molecule type" value="Genomic_DNA"/>
</dbReference>
<evidence type="ECO:0000313" key="8">
    <source>
        <dbReference type="Proteomes" id="UP001248067"/>
    </source>
</evidence>
<dbReference type="RefSeq" id="WP_034194719.1">
    <property type="nucleotide sequence ID" value="NZ_CADFDQ010000040.1"/>
</dbReference>
<dbReference type="InterPro" id="IPR036922">
    <property type="entry name" value="Rieske_2Fe-2S_sf"/>
</dbReference>
<protein>
    <submittedName>
        <fullName evidence="7">Toluene-4-sulfonate monooxygenase system iron-sulfur subunit TsaM1</fullName>
        <ecNumber evidence="7">1.14.14.-</ecNumber>
    </submittedName>
</protein>
<feature type="domain" description="Rieske" evidence="6">
    <location>
        <begin position="7"/>
        <end position="109"/>
    </location>
</feature>
<keyword evidence="7" id="KW-0503">Monooxygenase</keyword>
<dbReference type="PANTHER" id="PTHR21266">
    <property type="entry name" value="IRON-SULFUR DOMAIN CONTAINING PROTEIN"/>
    <property type="match status" value="1"/>
</dbReference>
<keyword evidence="3 7" id="KW-0560">Oxidoreductase</keyword>
<dbReference type="Proteomes" id="UP001248067">
    <property type="component" value="Unassembled WGS sequence"/>
</dbReference>
<reference evidence="7 8" key="1">
    <citation type="submission" date="2019-06" db="EMBL/GenBank/DDBJ databases">
        <title>Evolution of Burkholderia multivorans in the lungs of Cystic Fibrosis patients.</title>
        <authorList>
            <person name="Moreira L.M."/>
        </authorList>
    </citation>
    <scope>NUCLEOTIDE SEQUENCE [LARGE SCALE GENOMIC DNA]</scope>
    <source>
        <strain evidence="7 8">VC13239</strain>
    </source>
</reference>
<name>A0ABU2ECV2_9BURK</name>
<dbReference type="EC" id="1.14.14.-" evidence="7"/>
<dbReference type="PANTHER" id="PTHR21266:SF60">
    <property type="entry name" value="3-KETOSTEROID-9-ALPHA-MONOOXYGENASE, OXYGENASE COMPONENT"/>
    <property type="match status" value="1"/>
</dbReference>
<evidence type="ECO:0000256" key="1">
    <source>
        <dbReference type="ARBA" id="ARBA00022714"/>
    </source>
</evidence>
<sequence length="348" mass="38924">MFLQNAWYVAGWATEIPQEGLLARRLLSQRIVFYRKANGEPAALEDKCCHRFAPLSHGRHEGDCVRCMYHGLKFDGTGRCVEVPGQDKIGPSLKVRSYPVIERDGFVWIWMGEPAKADPEEIHDAHWQSDPQWHSYVGGYIHYASNFQLIVDNLLDFSHLAYVHGQSIGSAEFAQRRPEVERGSSRLKIMFSIPDIARPPYLGTFSSLPERVDRSNHYEWYVKGNFFAQDSVVSPAGTGDRDSMAPETARIRTIIALTPEDENNTHYFWSITHNDFQSPRSDVTSALATAVSAAFDEDRAIIDAQQRVVAETGETGMASIAADGALFQVRGMLLNLLKAETQTATDAA</sequence>
<dbReference type="PROSITE" id="PS51296">
    <property type="entry name" value="RIESKE"/>
    <property type="match status" value="1"/>
</dbReference>
<dbReference type="Gene3D" id="3.90.380.10">
    <property type="entry name" value="Naphthalene 1,2-dioxygenase Alpha Subunit, Chain A, domain 1"/>
    <property type="match status" value="1"/>
</dbReference>
<dbReference type="Gene3D" id="2.102.10.10">
    <property type="entry name" value="Rieske [2Fe-2S] iron-sulphur domain"/>
    <property type="match status" value="1"/>
</dbReference>
<evidence type="ECO:0000256" key="5">
    <source>
        <dbReference type="ARBA" id="ARBA00023014"/>
    </source>
</evidence>
<dbReference type="InterPro" id="IPR050584">
    <property type="entry name" value="Cholesterol_7-desaturase"/>
</dbReference>
<proteinExistence type="predicted"/>
<dbReference type="GO" id="GO:0004497">
    <property type="term" value="F:monooxygenase activity"/>
    <property type="evidence" value="ECO:0007669"/>
    <property type="project" value="UniProtKB-KW"/>
</dbReference>
<evidence type="ECO:0000313" key="7">
    <source>
        <dbReference type="EMBL" id="MDR8757514.1"/>
    </source>
</evidence>
<evidence type="ECO:0000256" key="3">
    <source>
        <dbReference type="ARBA" id="ARBA00023002"/>
    </source>
</evidence>
<dbReference type="Pfam" id="PF19112">
    <property type="entry name" value="VanA_C"/>
    <property type="match status" value="1"/>
</dbReference>
<dbReference type="CDD" id="cd08878">
    <property type="entry name" value="RHO_alpha_C_DMO-like"/>
    <property type="match status" value="1"/>
</dbReference>
<keyword evidence="2" id="KW-0479">Metal-binding</keyword>
<evidence type="ECO:0000256" key="4">
    <source>
        <dbReference type="ARBA" id="ARBA00023004"/>
    </source>
</evidence>
<keyword evidence="8" id="KW-1185">Reference proteome</keyword>
<dbReference type="SUPFAM" id="SSF50022">
    <property type="entry name" value="ISP domain"/>
    <property type="match status" value="1"/>
</dbReference>
<dbReference type="SUPFAM" id="SSF55961">
    <property type="entry name" value="Bet v1-like"/>
    <property type="match status" value="1"/>
</dbReference>
<dbReference type="Pfam" id="PF00355">
    <property type="entry name" value="Rieske"/>
    <property type="match status" value="1"/>
</dbReference>
<keyword evidence="1" id="KW-0001">2Fe-2S</keyword>
<keyword evidence="5" id="KW-0411">Iron-sulfur</keyword>
<evidence type="ECO:0000256" key="2">
    <source>
        <dbReference type="ARBA" id="ARBA00022723"/>
    </source>
</evidence>
<organism evidence="7 8">
    <name type="scientific">Burkholderia pseudomultivorans</name>
    <dbReference type="NCBI Taxonomy" id="1207504"/>
    <lineage>
        <taxon>Bacteria</taxon>
        <taxon>Pseudomonadati</taxon>
        <taxon>Pseudomonadota</taxon>
        <taxon>Betaproteobacteria</taxon>
        <taxon>Burkholderiales</taxon>
        <taxon>Burkholderiaceae</taxon>
        <taxon>Burkholderia</taxon>
        <taxon>Burkholderia cepacia complex</taxon>
    </lineage>
</organism>
<evidence type="ECO:0000259" key="6">
    <source>
        <dbReference type="PROSITE" id="PS51296"/>
    </source>
</evidence>
<dbReference type="InterPro" id="IPR044043">
    <property type="entry name" value="VanA_C_cat"/>
</dbReference>
<keyword evidence="4" id="KW-0408">Iron</keyword>
<gene>
    <name evidence="7" type="primary">tsaM1_7</name>
    <name evidence="7" type="ORF">FEQ00_05968</name>
</gene>
<accession>A0ABU2ECV2</accession>